<keyword evidence="3" id="KW-1185">Reference proteome</keyword>
<keyword evidence="1" id="KW-0472">Membrane</keyword>
<feature type="transmembrane region" description="Helical" evidence="1">
    <location>
        <begin position="51"/>
        <end position="78"/>
    </location>
</feature>
<evidence type="ECO:0000313" key="3">
    <source>
        <dbReference type="Proteomes" id="UP000559987"/>
    </source>
</evidence>
<reference evidence="2 3" key="1">
    <citation type="submission" date="2020-08" db="EMBL/GenBank/DDBJ databases">
        <title>Genomic Encyclopedia of Type Strains, Phase III (KMG-III): the genomes of soil and plant-associated and newly described type strains.</title>
        <authorList>
            <person name="Whitman W."/>
        </authorList>
    </citation>
    <scope>NUCLEOTIDE SEQUENCE [LARGE SCALE GENOMIC DNA]</scope>
    <source>
        <strain evidence="2 3">CECT 8571</strain>
    </source>
</reference>
<evidence type="ECO:0000313" key="2">
    <source>
        <dbReference type="EMBL" id="MBB3166962.1"/>
    </source>
</evidence>
<proteinExistence type="predicted"/>
<comment type="caution">
    <text evidence="2">The sequence shown here is derived from an EMBL/GenBank/DDBJ whole genome shotgun (WGS) entry which is preliminary data.</text>
</comment>
<accession>A0A839UGE6</accession>
<keyword evidence="1" id="KW-1133">Transmembrane helix</keyword>
<dbReference type="Proteomes" id="UP000559987">
    <property type="component" value="Unassembled WGS sequence"/>
</dbReference>
<gene>
    <name evidence="2" type="ORF">FHS30_000138</name>
</gene>
<sequence>MHKDKMKEIFKIELSFLSLIKISSVIGFSAGVVAIPFYMYTFATGMGFDIALLQLVFMGPVVGMINGALLGFLAYPFYWWFSKKVGVKYSGYFYPVSDKNA</sequence>
<protein>
    <submittedName>
        <fullName evidence="2">Uncharacterized protein</fullName>
    </submittedName>
</protein>
<dbReference type="EMBL" id="JACHXZ010000001">
    <property type="protein sequence ID" value="MBB3166962.1"/>
    <property type="molecule type" value="Genomic_DNA"/>
</dbReference>
<dbReference type="AlphaFoldDB" id="A0A839UGE6"/>
<organism evidence="2 3">
    <name type="scientific">Simiduia aestuariiviva</name>
    <dbReference type="NCBI Taxonomy" id="1510459"/>
    <lineage>
        <taxon>Bacteria</taxon>
        <taxon>Pseudomonadati</taxon>
        <taxon>Pseudomonadota</taxon>
        <taxon>Gammaproteobacteria</taxon>
        <taxon>Cellvibrionales</taxon>
        <taxon>Cellvibrionaceae</taxon>
        <taxon>Simiduia</taxon>
    </lineage>
</organism>
<keyword evidence="1" id="KW-0812">Transmembrane</keyword>
<dbReference type="RefSeq" id="WP_183907301.1">
    <property type="nucleotide sequence ID" value="NZ_JACHXZ010000001.1"/>
</dbReference>
<feature type="transmembrane region" description="Helical" evidence="1">
    <location>
        <begin position="12"/>
        <end position="39"/>
    </location>
</feature>
<evidence type="ECO:0000256" key="1">
    <source>
        <dbReference type="SAM" id="Phobius"/>
    </source>
</evidence>
<name>A0A839UGE6_9GAMM</name>